<name>A0A1W1HE78_9BACT</name>
<protein>
    <submittedName>
        <fullName evidence="1">Uncharacterized protein</fullName>
    </submittedName>
</protein>
<dbReference type="EMBL" id="FWEV01000160">
    <property type="protein sequence ID" value="SLM30804.1"/>
    <property type="molecule type" value="Genomic_DNA"/>
</dbReference>
<organism evidence="1 2">
    <name type="scientific">Desulfamplus magnetovallimortis</name>
    <dbReference type="NCBI Taxonomy" id="1246637"/>
    <lineage>
        <taxon>Bacteria</taxon>
        <taxon>Pseudomonadati</taxon>
        <taxon>Thermodesulfobacteriota</taxon>
        <taxon>Desulfobacteria</taxon>
        <taxon>Desulfobacterales</taxon>
        <taxon>Desulfobacteraceae</taxon>
        <taxon>Desulfamplus</taxon>
    </lineage>
</organism>
<sequence>MGSSTKFDEKWEAVLKKSGAFAAFSEMLSLWSAHSEKPVVLLIDEIDALVGDTLISVLRQLREGYNDRPDHFPSSVLLCGVRDIRDYRIHSEREKSIITGGSAFNVKAKSLRLGDFNFEEVLGLTFQHETETGQKFTKEAVNALWDNTCGQPWLVNALCYEVTFEMREFRERTKEIPFDAILQARENLIQRRETHLDQLADKLKEERVRRVIEPILSGETSESSFNMPDIEYLVDLGLIRRDVNGNLDISNPIYREVIPRELIAAWQSGMYQKPSWYITETGRLDMHKLMQKFQEFFRENSEHWVERFQYKEAGPHLLLQAFLQRIINGGGRIDREYGLGKKRVDIMVQWSEAQKEVIELKILRKSLEKTIDEGKRQLASYMERCGVNSGHLVIFDRSVDKEWDEKIFYREVMESTRKFFIWGM</sequence>
<gene>
    <name evidence="1" type="ORF">MTBBW1_2420008</name>
</gene>
<dbReference type="InterPro" id="IPR027417">
    <property type="entry name" value="P-loop_NTPase"/>
</dbReference>
<evidence type="ECO:0000313" key="1">
    <source>
        <dbReference type="EMBL" id="SLM30804.1"/>
    </source>
</evidence>
<evidence type="ECO:0000313" key="2">
    <source>
        <dbReference type="Proteomes" id="UP000191931"/>
    </source>
</evidence>
<dbReference type="SUPFAM" id="SSF52540">
    <property type="entry name" value="P-loop containing nucleoside triphosphate hydrolases"/>
    <property type="match status" value="1"/>
</dbReference>
<dbReference type="RefSeq" id="WP_222424176.1">
    <property type="nucleotide sequence ID" value="NZ_LT828566.1"/>
</dbReference>
<reference evidence="1 2" key="1">
    <citation type="submission" date="2017-03" db="EMBL/GenBank/DDBJ databases">
        <authorList>
            <person name="Afonso C.L."/>
            <person name="Miller P.J."/>
            <person name="Scott M.A."/>
            <person name="Spackman E."/>
            <person name="Goraichik I."/>
            <person name="Dimitrov K.M."/>
            <person name="Suarez D.L."/>
            <person name="Swayne D.E."/>
        </authorList>
    </citation>
    <scope>NUCLEOTIDE SEQUENCE [LARGE SCALE GENOMIC DNA]</scope>
    <source>
        <strain evidence="1">PRJEB14757</strain>
    </source>
</reference>
<dbReference type="Proteomes" id="UP000191931">
    <property type="component" value="Unassembled WGS sequence"/>
</dbReference>
<keyword evidence="2" id="KW-1185">Reference proteome</keyword>
<dbReference type="STRING" id="1246637.MTBBW1_2420008"/>
<accession>A0A1W1HE78</accession>
<dbReference type="AlphaFoldDB" id="A0A1W1HE78"/>
<proteinExistence type="predicted"/>